<accession>A0ABQ8IU20</accession>
<keyword evidence="2" id="KW-1185">Reference proteome</keyword>
<gene>
    <name evidence="1" type="ORF">DERP_014642</name>
</gene>
<name>A0ABQ8IU20_DERPT</name>
<proteinExistence type="predicted"/>
<dbReference type="EMBL" id="NJHN03000118">
    <property type="protein sequence ID" value="KAH9413810.1"/>
    <property type="molecule type" value="Genomic_DNA"/>
</dbReference>
<organism evidence="1 2">
    <name type="scientific">Dermatophagoides pteronyssinus</name>
    <name type="common">European house dust mite</name>
    <dbReference type="NCBI Taxonomy" id="6956"/>
    <lineage>
        <taxon>Eukaryota</taxon>
        <taxon>Metazoa</taxon>
        <taxon>Ecdysozoa</taxon>
        <taxon>Arthropoda</taxon>
        <taxon>Chelicerata</taxon>
        <taxon>Arachnida</taxon>
        <taxon>Acari</taxon>
        <taxon>Acariformes</taxon>
        <taxon>Sarcoptiformes</taxon>
        <taxon>Astigmata</taxon>
        <taxon>Psoroptidia</taxon>
        <taxon>Analgoidea</taxon>
        <taxon>Pyroglyphidae</taxon>
        <taxon>Dermatophagoidinae</taxon>
        <taxon>Dermatophagoides</taxon>
    </lineage>
</organism>
<dbReference type="Proteomes" id="UP000887458">
    <property type="component" value="Unassembled WGS sequence"/>
</dbReference>
<reference evidence="1 2" key="2">
    <citation type="journal article" date="2022" name="Mol. Biol. Evol.">
        <title>Comparative Genomics Reveals Insights into the Divergent Evolution of Astigmatic Mites and Household Pest Adaptations.</title>
        <authorList>
            <person name="Xiong Q."/>
            <person name="Wan A.T."/>
            <person name="Liu X."/>
            <person name="Fung C.S."/>
            <person name="Xiao X."/>
            <person name="Malainual N."/>
            <person name="Hou J."/>
            <person name="Wang L."/>
            <person name="Wang M."/>
            <person name="Yang K.Y."/>
            <person name="Cui Y."/>
            <person name="Leung E.L."/>
            <person name="Nong W."/>
            <person name="Shin S.K."/>
            <person name="Au S.W."/>
            <person name="Jeong K.Y."/>
            <person name="Chew F.T."/>
            <person name="Hui J.H."/>
            <person name="Leung T.F."/>
            <person name="Tungtrongchitr A."/>
            <person name="Zhong N."/>
            <person name="Liu Z."/>
            <person name="Tsui S.K."/>
        </authorList>
    </citation>
    <scope>NUCLEOTIDE SEQUENCE [LARGE SCALE GENOMIC DNA]</scope>
    <source>
        <strain evidence="1">Derp</strain>
    </source>
</reference>
<protein>
    <submittedName>
        <fullName evidence="1">Uncharacterized protein</fullName>
    </submittedName>
</protein>
<sequence>MVVIRITINENGMSCIKMRAGHYVQFFSKIIFFEQNLRSLRMFIKVPTIQEMFDNEPWPLNIVENYGIVDLDSTWFNYIASKIILANELLNDPRENLTVADYGQILSARYEWYEPAFGY</sequence>
<comment type="caution">
    <text evidence="1">The sequence shown here is derived from an EMBL/GenBank/DDBJ whole genome shotgun (WGS) entry which is preliminary data.</text>
</comment>
<evidence type="ECO:0000313" key="2">
    <source>
        <dbReference type="Proteomes" id="UP000887458"/>
    </source>
</evidence>
<reference evidence="1 2" key="1">
    <citation type="journal article" date="2018" name="J. Allergy Clin. Immunol.">
        <title>High-quality assembly of Dermatophagoides pteronyssinus genome and transcriptome reveals a wide range of novel allergens.</title>
        <authorList>
            <person name="Liu X.Y."/>
            <person name="Yang K.Y."/>
            <person name="Wang M.Q."/>
            <person name="Kwok J.S."/>
            <person name="Zeng X."/>
            <person name="Yang Z."/>
            <person name="Xiao X.J."/>
            <person name="Lau C.P."/>
            <person name="Li Y."/>
            <person name="Huang Z.M."/>
            <person name="Ba J.G."/>
            <person name="Yim A.K."/>
            <person name="Ouyang C.Y."/>
            <person name="Ngai S.M."/>
            <person name="Chan T.F."/>
            <person name="Leung E.L."/>
            <person name="Liu L."/>
            <person name="Liu Z.G."/>
            <person name="Tsui S.K."/>
        </authorList>
    </citation>
    <scope>NUCLEOTIDE SEQUENCE [LARGE SCALE GENOMIC DNA]</scope>
    <source>
        <strain evidence="1">Derp</strain>
    </source>
</reference>
<evidence type="ECO:0000313" key="1">
    <source>
        <dbReference type="EMBL" id="KAH9413810.1"/>
    </source>
</evidence>